<organism evidence="1">
    <name type="scientific">Eutreptiella gymnastica</name>
    <dbReference type="NCBI Taxonomy" id="73025"/>
    <lineage>
        <taxon>Eukaryota</taxon>
        <taxon>Discoba</taxon>
        <taxon>Euglenozoa</taxon>
        <taxon>Euglenida</taxon>
        <taxon>Spirocuta</taxon>
        <taxon>Euglenophyceae</taxon>
        <taxon>Eutreptiales</taxon>
        <taxon>Eutreptiaceae</taxon>
        <taxon>Eutreptiella</taxon>
    </lineage>
</organism>
<accession>A0A7S4G1K1</accession>
<dbReference type="AlphaFoldDB" id="A0A7S4G1K1"/>
<dbReference type="EMBL" id="HBJA01096630">
    <property type="protein sequence ID" value="CAE0822245.1"/>
    <property type="molecule type" value="Transcribed_RNA"/>
</dbReference>
<sequence length="119" mass="13397">MTHNSFGLLTFNHPVHLLGPLFRIERRLLALNMLLDPTDEDSDIRRLCYASLILQSSARVCMWVCDRSCLMRSSPHAPHQTPYSFTGIHSNKKFRALQMISSACGSLDLLATVLNPISL</sequence>
<name>A0A7S4G1K1_9EUGL</name>
<gene>
    <name evidence="1" type="ORF">EGYM00163_LOCUS33446</name>
</gene>
<proteinExistence type="predicted"/>
<evidence type="ECO:0000313" key="1">
    <source>
        <dbReference type="EMBL" id="CAE0822245.1"/>
    </source>
</evidence>
<protein>
    <submittedName>
        <fullName evidence="1">Uncharacterized protein</fullName>
    </submittedName>
</protein>
<reference evidence="1" key="1">
    <citation type="submission" date="2021-01" db="EMBL/GenBank/DDBJ databases">
        <authorList>
            <person name="Corre E."/>
            <person name="Pelletier E."/>
            <person name="Niang G."/>
            <person name="Scheremetjew M."/>
            <person name="Finn R."/>
            <person name="Kale V."/>
            <person name="Holt S."/>
            <person name="Cochrane G."/>
            <person name="Meng A."/>
            <person name="Brown T."/>
            <person name="Cohen L."/>
        </authorList>
    </citation>
    <scope>NUCLEOTIDE SEQUENCE</scope>
    <source>
        <strain evidence="1">CCMP1594</strain>
    </source>
</reference>